<evidence type="ECO:0000313" key="2">
    <source>
        <dbReference type="Proteomes" id="UP001057402"/>
    </source>
</evidence>
<protein>
    <submittedName>
        <fullName evidence="1">Uncharacterized protein</fullName>
    </submittedName>
</protein>
<dbReference type="EMBL" id="CM042890">
    <property type="protein sequence ID" value="KAI4312625.1"/>
    <property type="molecule type" value="Genomic_DNA"/>
</dbReference>
<name>A0ACB9LMA2_9MYRT</name>
<accession>A0ACB9LMA2</accession>
<gene>
    <name evidence="1" type="ORF">MLD38_037429</name>
</gene>
<keyword evidence="2" id="KW-1185">Reference proteome</keyword>
<reference evidence="2" key="1">
    <citation type="journal article" date="2023" name="Front. Plant Sci.">
        <title>Chromosomal-level genome assembly of Melastoma candidum provides insights into trichome evolution.</title>
        <authorList>
            <person name="Zhong Y."/>
            <person name="Wu W."/>
            <person name="Sun C."/>
            <person name="Zou P."/>
            <person name="Liu Y."/>
            <person name="Dai S."/>
            <person name="Zhou R."/>
        </authorList>
    </citation>
    <scope>NUCLEOTIDE SEQUENCE [LARGE SCALE GENOMIC DNA]</scope>
</reference>
<sequence>MLCCTGPPTGDNYSTLANHTHGTARVLLGNHLGILRRGDQETDWIMIQYAMTISNETVSICRIGKGPSNRSPVAIHLSSDCQGLDGDRFQSKTVVVLRS</sequence>
<comment type="caution">
    <text evidence="1">The sequence shown here is derived from an EMBL/GenBank/DDBJ whole genome shotgun (WGS) entry which is preliminary data.</text>
</comment>
<organism evidence="1 2">
    <name type="scientific">Melastoma candidum</name>
    <dbReference type="NCBI Taxonomy" id="119954"/>
    <lineage>
        <taxon>Eukaryota</taxon>
        <taxon>Viridiplantae</taxon>
        <taxon>Streptophyta</taxon>
        <taxon>Embryophyta</taxon>
        <taxon>Tracheophyta</taxon>
        <taxon>Spermatophyta</taxon>
        <taxon>Magnoliopsida</taxon>
        <taxon>eudicotyledons</taxon>
        <taxon>Gunneridae</taxon>
        <taxon>Pentapetalae</taxon>
        <taxon>rosids</taxon>
        <taxon>malvids</taxon>
        <taxon>Myrtales</taxon>
        <taxon>Melastomataceae</taxon>
        <taxon>Melastomatoideae</taxon>
        <taxon>Melastomateae</taxon>
        <taxon>Melastoma</taxon>
    </lineage>
</organism>
<evidence type="ECO:0000313" key="1">
    <source>
        <dbReference type="EMBL" id="KAI4312625.1"/>
    </source>
</evidence>
<dbReference type="Proteomes" id="UP001057402">
    <property type="component" value="Chromosome 11"/>
</dbReference>
<proteinExistence type="predicted"/>